<dbReference type="FunFam" id="3.40.50.2000:FF:000071">
    <property type="entry name" value="Glycosyltransferase"/>
    <property type="match status" value="1"/>
</dbReference>
<dbReference type="AlphaFoldDB" id="A0ABC8R3M7"/>
<dbReference type="InterPro" id="IPR058980">
    <property type="entry name" value="Glyco_transf_N"/>
</dbReference>
<dbReference type="SUPFAM" id="SSF53756">
    <property type="entry name" value="UDP-Glycosyltransferase/glycogen phosphorylase"/>
    <property type="match status" value="1"/>
</dbReference>
<keyword evidence="2" id="KW-0328">Glycosyltransferase</keyword>
<keyword evidence="3" id="KW-0808">Transferase</keyword>
<organism evidence="5 6">
    <name type="scientific">Ilex paraguariensis</name>
    <name type="common">yerba mate</name>
    <dbReference type="NCBI Taxonomy" id="185542"/>
    <lineage>
        <taxon>Eukaryota</taxon>
        <taxon>Viridiplantae</taxon>
        <taxon>Streptophyta</taxon>
        <taxon>Embryophyta</taxon>
        <taxon>Tracheophyta</taxon>
        <taxon>Spermatophyta</taxon>
        <taxon>Magnoliopsida</taxon>
        <taxon>eudicotyledons</taxon>
        <taxon>Gunneridae</taxon>
        <taxon>Pentapetalae</taxon>
        <taxon>asterids</taxon>
        <taxon>campanulids</taxon>
        <taxon>Aquifoliales</taxon>
        <taxon>Aquifoliaceae</taxon>
        <taxon>Ilex</taxon>
    </lineage>
</organism>
<reference evidence="5 6" key="1">
    <citation type="submission" date="2024-02" db="EMBL/GenBank/DDBJ databases">
        <authorList>
            <person name="Vignale AGUSTIN F."/>
            <person name="Sosa J E."/>
            <person name="Modenutti C."/>
        </authorList>
    </citation>
    <scope>NUCLEOTIDE SEQUENCE [LARGE SCALE GENOMIC DNA]</scope>
</reference>
<name>A0ABC8R3M7_9AQUA</name>
<proteinExistence type="inferred from homology"/>
<protein>
    <recommendedName>
        <fullName evidence="4">Glycosyltransferase N-terminal domain-containing protein</fullName>
    </recommendedName>
</protein>
<feature type="non-terminal residue" evidence="5">
    <location>
        <position position="370"/>
    </location>
</feature>
<dbReference type="CDD" id="cd03784">
    <property type="entry name" value="GT1_Gtf-like"/>
    <property type="match status" value="1"/>
</dbReference>
<dbReference type="Gene3D" id="3.40.50.2000">
    <property type="entry name" value="Glycogen Phosphorylase B"/>
    <property type="match status" value="2"/>
</dbReference>
<dbReference type="EMBL" id="CAUOFW020000974">
    <property type="protein sequence ID" value="CAK9139610.1"/>
    <property type="molecule type" value="Genomic_DNA"/>
</dbReference>
<dbReference type="Proteomes" id="UP001642360">
    <property type="component" value="Unassembled WGS sequence"/>
</dbReference>
<gene>
    <name evidence="5" type="ORF">ILEXP_LOCUS7003</name>
</gene>
<sequence>MASHTQQLHLVLLPLMAPGHMIPMVDIARLLAQRGVLVTIVTTPLNANRFKTIIARATEAGLQIREIQLQFPCVEAGLPEGCENFDMLPSIVATGKFLDASGMLQGPVEKLLEELKPQASCLISDRCLPWVTNVAHKFHIPKLVFPGFGCFSLSCMHHLQVSRVFDDIKSESDHFLVPGLPDPIELTIAAVTGCVKTNPSGPRDVRDDIREAEEASYGFVVNTFQELETEYIKEYAKATGKKVWSIGPVSLCNKDNMDMAARGNKSAINENHCLNWLDSFEPRSVLYACLGSLSRLATLQMIELGLGLEASSKPFIWVLRHKSNDFEKWIVKEKYEERIKGRGLLIHGWAPQVLILSHPAIGGFLTHCGW</sequence>
<accession>A0ABC8R3M7</accession>
<comment type="caution">
    <text evidence="5">The sequence shown here is derived from an EMBL/GenBank/DDBJ whole genome shotgun (WGS) entry which is preliminary data.</text>
</comment>
<dbReference type="PANTHER" id="PTHR48047:SF217">
    <property type="entry name" value="GLYCOSYLTRANSFERASE"/>
    <property type="match status" value="1"/>
</dbReference>
<feature type="domain" description="Glycosyltransferase N-terminal" evidence="4">
    <location>
        <begin position="8"/>
        <end position="249"/>
    </location>
</feature>
<dbReference type="InterPro" id="IPR002213">
    <property type="entry name" value="UDP_glucos_trans"/>
</dbReference>
<comment type="similarity">
    <text evidence="1">Belongs to the UDP-glycosyltransferase family.</text>
</comment>
<evidence type="ECO:0000256" key="1">
    <source>
        <dbReference type="ARBA" id="ARBA00009995"/>
    </source>
</evidence>
<dbReference type="PANTHER" id="PTHR48047">
    <property type="entry name" value="GLYCOSYLTRANSFERASE"/>
    <property type="match status" value="1"/>
</dbReference>
<evidence type="ECO:0000256" key="2">
    <source>
        <dbReference type="ARBA" id="ARBA00022676"/>
    </source>
</evidence>
<evidence type="ECO:0000313" key="6">
    <source>
        <dbReference type="Proteomes" id="UP001642360"/>
    </source>
</evidence>
<dbReference type="GO" id="GO:0016757">
    <property type="term" value="F:glycosyltransferase activity"/>
    <property type="evidence" value="ECO:0007669"/>
    <property type="project" value="UniProtKB-KW"/>
</dbReference>
<evidence type="ECO:0000313" key="5">
    <source>
        <dbReference type="EMBL" id="CAK9139610.1"/>
    </source>
</evidence>
<keyword evidence="6" id="KW-1185">Reference proteome</keyword>
<evidence type="ECO:0000259" key="4">
    <source>
        <dbReference type="Pfam" id="PF26168"/>
    </source>
</evidence>
<evidence type="ECO:0000256" key="3">
    <source>
        <dbReference type="ARBA" id="ARBA00022679"/>
    </source>
</evidence>
<dbReference type="Pfam" id="PF00201">
    <property type="entry name" value="UDPGT"/>
    <property type="match status" value="1"/>
</dbReference>
<dbReference type="Pfam" id="PF26168">
    <property type="entry name" value="Glyco_transf_N"/>
    <property type="match status" value="1"/>
</dbReference>